<proteinExistence type="inferred from homology"/>
<keyword evidence="7" id="KW-0223">Dioxygenase</keyword>
<evidence type="ECO:0000259" key="6">
    <source>
        <dbReference type="Pfam" id="PF02900"/>
    </source>
</evidence>
<dbReference type="RefSeq" id="WP_078365506.1">
    <property type="nucleotide sequence ID" value="NZ_MTJN01000002.1"/>
</dbReference>
<dbReference type="Proteomes" id="UP000190750">
    <property type="component" value="Unassembled WGS sequence"/>
</dbReference>
<dbReference type="EMBL" id="MTJN01000002">
    <property type="protein sequence ID" value="OOV07657.1"/>
    <property type="molecule type" value="Genomic_DNA"/>
</dbReference>
<name>A0A1T1AUB6_RHOFE</name>
<organism evidence="7 8">
    <name type="scientific">Rhodoferax fermentans</name>
    <dbReference type="NCBI Taxonomy" id="28066"/>
    <lineage>
        <taxon>Bacteria</taxon>
        <taxon>Pseudomonadati</taxon>
        <taxon>Pseudomonadota</taxon>
        <taxon>Betaproteobacteria</taxon>
        <taxon>Burkholderiales</taxon>
        <taxon>Comamonadaceae</taxon>
        <taxon>Rhodoferax</taxon>
    </lineage>
</organism>
<evidence type="ECO:0000256" key="4">
    <source>
        <dbReference type="ARBA" id="ARBA00022833"/>
    </source>
</evidence>
<keyword evidence="4" id="KW-0862">Zinc</keyword>
<evidence type="ECO:0000256" key="1">
    <source>
        <dbReference type="ARBA" id="ARBA00001947"/>
    </source>
</evidence>
<evidence type="ECO:0000313" key="8">
    <source>
        <dbReference type="Proteomes" id="UP000190750"/>
    </source>
</evidence>
<feature type="domain" description="Extradiol ring-cleavage dioxygenase class III enzyme subunit B" evidence="6">
    <location>
        <begin position="47"/>
        <end position="247"/>
    </location>
</feature>
<keyword evidence="3" id="KW-0479">Metal-binding</keyword>
<dbReference type="GO" id="GO:0008198">
    <property type="term" value="F:ferrous iron binding"/>
    <property type="evidence" value="ECO:0007669"/>
    <property type="project" value="InterPro"/>
</dbReference>
<accession>A0A1T1AUB6</accession>
<dbReference type="OrthoDB" id="9790889at2"/>
<reference evidence="7 8" key="1">
    <citation type="submission" date="2017-01" db="EMBL/GenBank/DDBJ databases">
        <title>Genome sequencing of Rhodoferax fermentans JCM 7819.</title>
        <authorList>
            <person name="Kim Y.J."/>
            <person name="Farh M.E.-A."/>
            <person name="Yang D.-C."/>
        </authorList>
    </citation>
    <scope>NUCLEOTIDE SEQUENCE [LARGE SCALE GENOMIC DNA]</scope>
    <source>
        <strain evidence="7 8">JCM 7819</strain>
    </source>
</reference>
<comment type="cofactor">
    <cofactor evidence="1">
        <name>Zn(2+)</name>
        <dbReference type="ChEBI" id="CHEBI:29105"/>
    </cofactor>
</comment>
<dbReference type="GO" id="GO:0016702">
    <property type="term" value="F:oxidoreductase activity, acting on single donors with incorporation of molecular oxygen, incorporation of two atoms of oxygen"/>
    <property type="evidence" value="ECO:0007669"/>
    <property type="project" value="UniProtKB-ARBA"/>
</dbReference>
<evidence type="ECO:0000256" key="3">
    <source>
        <dbReference type="ARBA" id="ARBA00022723"/>
    </source>
</evidence>
<sequence>MTHSRRLPTYFISHGGGPWPWMAEQLQGPYGTLAASLQAMPGQVGVTPKAVLVISGHWEEPEFTLMSSPRPPMVYDYYGFPPHTYQIQYPAPGAPELALQVQALIQGAGFTARLDPQRGFDHGTFTPLAVIYPNADVPVLQLSMRVGYDPQQHITLGRALAPLRDEGVLILGSGLSYHNLRELGPVGRAPSATFDQWLQQTLVASTPQERIHCLLDWAAAPAARRAHPQEDHLIPLMVAVGAAGDEAGRCVYHQDDFFGAITASSFMFGG</sequence>
<dbReference type="SUPFAM" id="SSF53213">
    <property type="entry name" value="LigB-like"/>
    <property type="match status" value="1"/>
</dbReference>
<dbReference type="CDD" id="cd07363">
    <property type="entry name" value="45_DOPA_Dioxygenase"/>
    <property type="match status" value="1"/>
</dbReference>
<dbReference type="InterPro" id="IPR004183">
    <property type="entry name" value="Xdiol_dOase_suB"/>
</dbReference>
<keyword evidence="8" id="KW-1185">Reference proteome</keyword>
<dbReference type="PANTHER" id="PTHR30096">
    <property type="entry name" value="4,5-DOPA DIOXYGENASE EXTRADIOL-LIKE PROTEIN"/>
    <property type="match status" value="1"/>
</dbReference>
<dbReference type="GO" id="GO:0008270">
    <property type="term" value="F:zinc ion binding"/>
    <property type="evidence" value="ECO:0007669"/>
    <property type="project" value="InterPro"/>
</dbReference>
<dbReference type="PANTHER" id="PTHR30096:SF0">
    <property type="entry name" value="4,5-DOPA DIOXYGENASE EXTRADIOL-LIKE PROTEIN"/>
    <property type="match status" value="1"/>
</dbReference>
<comment type="caution">
    <text evidence="7">The sequence shown here is derived from an EMBL/GenBank/DDBJ whole genome shotgun (WGS) entry which is preliminary data.</text>
</comment>
<dbReference type="STRING" id="28066.RF819_13810"/>
<protein>
    <submittedName>
        <fullName evidence="7">Dioxygenase</fullName>
    </submittedName>
</protein>
<gene>
    <name evidence="7" type="ORF">RF819_13810</name>
</gene>
<dbReference type="InterPro" id="IPR014436">
    <property type="entry name" value="Extradiol_dOase_DODA"/>
</dbReference>
<keyword evidence="5" id="KW-0560">Oxidoreductase</keyword>
<dbReference type="AlphaFoldDB" id="A0A1T1AUB6"/>
<evidence type="ECO:0000256" key="5">
    <source>
        <dbReference type="ARBA" id="ARBA00023002"/>
    </source>
</evidence>
<dbReference type="PIRSF" id="PIRSF006157">
    <property type="entry name" value="Doxgns_DODA"/>
    <property type="match status" value="1"/>
</dbReference>
<dbReference type="Gene3D" id="3.40.830.10">
    <property type="entry name" value="LigB-like"/>
    <property type="match status" value="1"/>
</dbReference>
<dbReference type="Pfam" id="PF02900">
    <property type="entry name" value="LigB"/>
    <property type="match status" value="1"/>
</dbReference>
<comment type="similarity">
    <text evidence="2">Belongs to the DODA-type extradiol aromatic ring-opening dioxygenase family.</text>
</comment>
<evidence type="ECO:0000313" key="7">
    <source>
        <dbReference type="EMBL" id="OOV07657.1"/>
    </source>
</evidence>
<evidence type="ECO:0000256" key="2">
    <source>
        <dbReference type="ARBA" id="ARBA00007581"/>
    </source>
</evidence>